<dbReference type="Gene3D" id="1.10.1470.10">
    <property type="entry name" value="YjbJ"/>
    <property type="match status" value="1"/>
</dbReference>
<dbReference type="InterPro" id="IPR036629">
    <property type="entry name" value="YjbJ_sf"/>
</dbReference>
<dbReference type="eggNOG" id="ENOG5030T4K">
    <property type="taxonomic scope" value="Bacteria"/>
</dbReference>
<dbReference type="OrthoDB" id="1494782at2"/>
<organism evidence="1 2">
    <name type="scientific">Salinibacter ruber (strain DSM 13855 / M31)</name>
    <dbReference type="NCBI Taxonomy" id="309807"/>
    <lineage>
        <taxon>Bacteria</taxon>
        <taxon>Pseudomonadati</taxon>
        <taxon>Rhodothermota</taxon>
        <taxon>Rhodothermia</taxon>
        <taxon>Rhodothermales</taxon>
        <taxon>Salinibacteraceae</taxon>
        <taxon>Salinibacter</taxon>
    </lineage>
</organism>
<keyword evidence="2" id="KW-1185">Reference proteome</keyword>
<sequence>MVMATEKMNEDWRRIRDQIKDIWDDADFDNKQMKRARGNFTKIVGLIHDKTEEPIEEIRRKMSAIL</sequence>
<evidence type="ECO:0008006" key="3">
    <source>
        <dbReference type="Google" id="ProtNLM"/>
    </source>
</evidence>
<dbReference type="HOGENOM" id="CLU_135567_4_4_10"/>
<evidence type="ECO:0000313" key="1">
    <source>
        <dbReference type="EMBL" id="ABC45020.1"/>
    </source>
</evidence>
<dbReference type="KEGG" id="sru:SRU_1217"/>
<reference evidence="1 2" key="1">
    <citation type="journal article" date="2005" name="Proc. Natl. Acad. Sci. U.S.A.">
        <title>The genome of Salinibacter ruber: convergence and gene exchange among hyperhalophilic bacteria and archaea.</title>
        <authorList>
            <person name="Mongodin E.F."/>
            <person name="Nelson K.E."/>
            <person name="Daugherty S."/>
            <person name="Deboy R.T."/>
            <person name="Wister J."/>
            <person name="Khouri H."/>
            <person name="Weidman J."/>
            <person name="Walsh D.A."/>
            <person name="Papke R.T."/>
            <person name="Sanchez Perez G."/>
            <person name="Sharma A.K."/>
            <person name="Nesbo C.L."/>
            <person name="MacLeod D."/>
            <person name="Bapteste E."/>
            <person name="Doolittle W.F."/>
            <person name="Charlebois R.L."/>
            <person name="Legault B."/>
            <person name="Rodriguez-Valera F."/>
        </authorList>
    </citation>
    <scope>NUCLEOTIDE SEQUENCE [LARGE SCALE GENOMIC DNA]</scope>
    <source>
        <strain evidence="2">DSM 13855 / CECT 5946 / M31</strain>
    </source>
</reference>
<evidence type="ECO:0000313" key="2">
    <source>
        <dbReference type="Proteomes" id="UP000008674"/>
    </source>
</evidence>
<proteinExistence type="predicted"/>
<name>Q2S389_SALRD</name>
<dbReference type="EnsemblBacteria" id="ABC45020">
    <property type="protein sequence ID" value="ABC45020"/>
    <property type="gene ID" value="SRU_1217"/>
</dbReference>
<dbReference type="EMBL" id="CP000159">
    <property type="protein sequence ID" value="ABC45020.1"/>
    <property type="molecule type" value="Genomic_DNA"/>
</dbReference>
<dbReference type="Proteomes" id="UP000008674">
    <property type="component" value="Chromosome"/>
</dbReference>
<gene>
    <name evidence="1" type="ordered locus">SRU_1217</name>
</gene>
<accession>Q2S389</accession>
<dbReference type="AlphaFoldDB" id="Q2S389"/>
<protein>
    <recommendedName>
        <fullName evidence="3">General stress protein CsbD</fullName>
    </recommendedName>
</protein>